<sequence length="536" mass="57827">MIANRLNWAVALVTLAIGTLWTLPPTNTCLPHSVNLLTATVSDLTAHLSSGRFTSVQLVQECIARIQHHDKNGLRLNSVLSLVSRDQLRSTATRIDSERQKATRLSALFGVPVLVKDNFATEPSLGLPTTGGVVAFANVTAKHDAAAVLQLRRAGAIILGKTNLDELAGFKGDNLGSGWSKLGGKTRSAYTFESPCGSSGGSAVAVSAGFVPVALGSEIAGSITCPASHAALFGFVASRGLVSSHGLLPGSASFDRPGILAKSTVDVASVLGIIAQANVPISDDAVWADFRIGRADPDFFGKIHGTYHEKNGEMEMYRAVSEAMNRMEALGAVVNMNASSSARLIPQAWEEMLRIIRHEMKSNFPEFFVDTSDAVAKSLPELVKYNKEHWSDALQKDGLHFPQGQEVLERSIEESLDDAQYTEIMGKLHALAVTEGIEHAFKTHKVDFLVTPGWSWMSVYSAIAGALMGTVPLGTYPNGRPFGLTFVAPKGQDAKLLQLMQFYEKAFPPRRVPSSMSSIFANLYFTFRNDFPPYDS</sequence>
<dbReference type="InterPro" id="IPR023631">
    <property type="entry name" value="Amidase_dom"/>
</dbReference>
<name>G3JUD3_CORMM</name>
<organism evidence="3 4">
    <name type="scientific">Cordyceps militaris (strain CM01)</name>
    <name type="common">Caterpillar fungus</name>
    <dbReference type="NCBI Taxonomy" id="983644"/>
    <lineage>
        <taxon>Eukaryota</taxon>
        <taxon>Fungi</taxon>
        <taxon>Dikarya</taxon>
        <taxon>Ascomycota</taxon>
        <taxon>Pezizomycotina</taxon>
        <taxon>Sordariomycetes</taxon>
        <taxon>Hypocreomycetidae</taxon>
        <taxon>Hypocreales</taxon>
        <taxon>Cordycipitaceae</taxon>
        <taxon>Cordyceps</taxon>
    </lineage>
</organism>
<keyword evidence="1" id="KW-0732">Signal</keyword>
<feature type="domain" description="Amidase" evidence="2">
    <location>
        <begin position="58"/>
        <end position="497"/>
    </location>
</feature>
<dbReference type="OrthoDB" id="5078048at2759"/>
<dbReference type="KEGG" id="cmt:CCM_09530"/>
<dbReference type="Proteomes" id="UP000001610">
    <property type="component" value="Unassembled WGS sequence"/>
</dbReference>
<keyword evidence="4" id="KW-1185">Reference proteome</keyword>
<feature type="chain" id="PRO_5003446597" evidence="1">
    <location>
        <begin position="23"/>
        <end position="536"/>
    </location>
</feature>
<dbReference type="Gene3D" id="3.90.1300.10">
    <property type="entry name" value="Amidase signature (AS) domain"/>
    <property type="match status" value="1"/>
</dbReference>
<reference evidence="3 4" key="1">
    <citation type="journal article" date="2011" name="Genome Biol.">
        <title>Genome sequence of the insect pathogenic fungus Cordyceps militaris, a valued traditional Chinese medicine.</title>
        <authorList>
            <person name="Zheng P."/>
            <person name="Xia Y."/>
            <person name="Xiao G."/>
            <person name="Xiong C."/>
            <person name="Hu X."/>
            <person name="Zhang S."/>
            <person name="Zheng H."/>
            <person name="Huang Y."/>
            <person name="Zhou Y."/>
            <person name="Wang S."/>
            <person name="Zhao G.P."/>
            <person name="Liu X."/>
            <person name="St Leger R.J."/>
            <person name="Wang C."/>
        </authorList>
    </citation>
    <scope>NUCLEOTIDE SEQUENCE [LARGE SCALE GENOMIC DNA]</scope>
    <source>
        <strain evidence="3 4">CM01</strain>
    </source>
</reference>
<dbReference type="RefSeq" id="XP_006674726.1">
    <property type="nucleotide sequence ID" value="XM_006674663.1"/>
</dbReference>
<dbReference type="AlphaFoldDB" id="G3JUD3"/>
<dbReference type="SUPFAM" id="SSF75304">
    <property type="entry name" value="Amidase signature (AS) enzymes"/>
    <property type="match status" value="1"/>
</dbReference>
<protein>
    <submittedName>
        <fullName evidence="3">Amidase family protein</fullName>
    </submittedName>
</protein>
<dbReference type="EMBL" id="JH126407">
    <property type="protein sequence ID" value="EGX87907.1"/>
    <property type="molecule type" value="Genomic_DNA"/>
</dbReference>
<dbReference type="GeneID" id="18171532"/>
<feature type="signal peptide" evidence="1">
    <location>
        <begin position="1"/>
        <end position="22"/>
    </location>
</feature>
<dbReference type="InterPro" id="IPR036928">
    <property type="entry name" value="AS_sf"/>
</dbReference>
<dbReference type="STRING" id="983644.G3JUD3"/>
<proteinExistence type="predicted"/>
<dbReference type="HOGENOM" id="CLU_009600_14_3_1"/>
<evidence type="ECO:0000259" key="2">
    <source>
        <dbReference type="Pfam" id="PF01425"/>
    </source>
</evidence>
<gene>
    <name evidence="3" type="ORF">CCM_09530</name>
</gene>
<accession>G3JUD3</accession>
<dbReference type="PANTHER" id="PTHR42678">
    <property type="entry name" value="AMIDASE"/>
    <property type="match status" value="1"/>
</dbReference>
<dbReference type="VEuPathDB" id="FungiDB:CCM_09530"/>
<evidence type="ECO:0000313" key="4">
    <source>
        <dbReference type="Proteomes" id="UP000001610"/>
    </source>
</evidence>
<dbReference type="PANTHER" id="PTHR42678:SF34">
    <property type="entry name" value="OS04G0183300 PROTEIN"/>
    <property type="match status" value="1"/>
</dbReference>
<evidence type="ECO:0000256" key="1">
    <source>
        <dbReference type="SAM" id="SignalP"/>
    </source>
</evidence>
<dbReference type="Pfam" id="PF01425">
    <property type="entry name" value="Amidase"/>
    <property type="match status" value="1"/>
</dbReference>
<dbReference type="InParanoid" id="G3JUD3"/>
<dbReference type="eggNOG" id="KOG1211">
    <property type="taxonomic scope" value="Eukaryota"/>
</dbReference>
<evidence type="ECO:0000313" key="3">
    <source>
        <dbReference type="EMBL" id="EGX87907.1"/>
    </source>
</evidence>